<dbReference type="InterPro" id="IPR029058">
    <property type="entry name" value="AB_hydrolase_fold"/>
</dbReference>
<evidence type="ECO:0000313" key="2">
    <source>
        <dbReference type="EMBL" id="HHL42910.1"/>
    </source>
</evidence>
<accession>A0A7C5LV25</accession>
<dbReference type="GO" id="GO:0016787">
    <property type="term" value="F:hydrolase activity"/>
    <property type="evidence" value="ECO:0007669"/>
    <property type="project" value="UniProtKB-KW"/>
</dbReference>
<dbReference type="SUPFAM" id="SSF53474">
    <property type="entry name" value="alpha/beta-Hydrolases"/>
    <property type="match status" value="1"/>
</dbReference>
<dbReference type="AlphaFoldDB" id="A0A7C5LV25"/>
<dbReference type="PANTHER" id="PTHR43798">
    <property type="entry name" value="MONOACYLGLYCEROL LIPASE"/>
    <property type="match status" value="1"/>
</dbReference>
<proteinExistence type="predicted"/>
<evidence type="ECO:0000259" key="1">
    <source>
        <dbReference type="Pfam" id="PF12697"/>
    </source>
</evidence>
<protein>
    <submittedName>
        <fullName evidence="2">Alpha/beta fold hydrolase</fullName>
    </submittedName>
</protein>
<dbReference type="InterPro" id="IPR050266">
    <property type="entry name" value="AB_hydrolase_sf"/>
</dbReference>
<keyword evidence="2" id="KW-0378">Hydrolase</keyword>
<sequence length="295" mass="33326">MDKALLTRNDNIQTSRFEMPGGFMSGVHFGSTDQPIKLVFLHANGFHGLAYRTLLEGLGVHVLALDLRGHGHTALPTDKPYSFYNYGQDVATFLQRHMRHPVALAGHSLGAGAAIFAAETAPEKIKKVLAFDPIVLPAFLRVLMRPKLGRAYLKQNFPLARSTARRRDEFSSYQDVFRRYHKRGPFKAFPDAALWDYVAGGFVEHKGGVRLACRPLWEQSNYITQSENLTKAMVKLPSHSHLIVTAYIKGANRWVRTLARKRPDLQLEYSAELDHFFPILNPEFSANALTQIIRE</sequence>
<reference evidence="2" key="1">
    <citation type="journal article" date="2020" name="mSystems">
        <title>Genome- and Community-Level Interaction Insights into Carbon Utilization and Element Cycling Functions of Hydrothermarchaeota in Hydrothermal Sediment.</title>
        <authorList>
            <person name="Zhou Z."/>
            <person name="Liu Y."/>
            <person name="Xu W."/>
            <person name="Pan J."/>
            <person name="Luo Z.H."/>
            <person name="Li M."/>
        </authorList>
    </citation>
    <scope>NUCLEOTIDE SEQUENCE [LARGE SCALE GENOMIC DNA]</scope>
    <source>
        <strain evidence="2">HyVt-485</strain>
    </source>
</reference>
<feature type="domain" description="AB hydrolase-1" evidence="1">
    <location>
        <begin position="38"/>
        <end position="284"/>
    </location>
</feature>
<dbReference type="Gene3D" id="3.40.50.1820">
    <property type="entry name" value="alpha/beta hydrolase"/>
    <property type="match status" value="1"/>
</dbReference>
<gene>
    <name evidence="2" type="ORF">ENJ42_04770</name>
</gene>
<comment type="caution">
    <text evidence="2">The sequence shown here is derived from an EMBL/GenBank/DDBJ whole genome shotgun (WGS) entry which is preliminary data.</text>
</comment>
<name>A0A7C5LV25_9PROT</name>
<organism evidence="2">
    <name type="scientific">Hellea balneolensis</name>
    <dbReference type="NCBI Taxonomy" id="287478"/>
    <lineage>
        <taxon>Bacteria</taxon>
        <taxon>Pseudomonadati</taxon>
        <taxon>Pseudomonadota</taxon>
        <taxon>Alphaproteobacteria</taxon>
        <taxon>Maricaulales</taxon>
        <taxon>Robiginitomaculaceae</taxon>
        <taxon>Hellea</taxon>
    </lineage>
</organism>
<dbReference type="InterPro" id="IPR000073">
    <property type="entry name" value="AB_hydrolase_1"/>
</dbReference>
<dbReference type="Proteomes" id="UP000885830">
    <property type="component" value="Unassembled WGS sequence"/>
</dbReference>
<dbReference type="EMBL" id="DRMJ01000239">
    <property type="protein sequence ID" value="HHL42910.1"/>
    <property type="molecule type" value="Genomic_DNA"/>
</dbReference>
<dbReference type="Pfam" id="PF12697">
    <property type="entry name" value="Abhydrolase_6"/>
    <property type="match status" value="1"/>
</dbReference>
<dbReference type="PANTHER" id="PTHR43798:SF33">
    <property type="entry name" value="HYDROLASE, PUTATIVE (AFU_ORTHOLOGUE AFUA_2G14860)-RELATED"/>
    <property type="match status" value="1"/>
</dbReference>
<dbReference type="GO" id="GO:0016020">
    <property type="term" value="C:membrane"/>
    <property type="evidence" value="ECO:0007669"/>
    <property type="project" value="TreeGrafter"/>
</dbReference>